<dbReference type="InterPro" id="IPR003953">
    <property type="entry name" value="FAD-dep_OxRdtase_2_FAD-bd"/>
</dbReference>
<name>A0ABR8Q1X8_9CLOT</name>
<comment type="catalytic activity">
    <reaction evidence="8">
        <text>dihydrourocanate + A = urocanate + AH2</text>
        <dbReference type="Rhea" id="RHEA:36059"/>
        <dbReference type="ChEBI" id="CHEBI:13193"/>
        <dbReference type="ChEBI" id="CHEBI:17499"/>
        <dbReference type="ChEBI" id="CHEBI:27247"/>
        <dbReference type="ChEBI" id="CHEBI:72991"/>
        <dbReference type="EC" id="1.3.99.33"/>
    </reaction>
</comment>
<feature type="domain" description="FMN-binding" evidence="10">
    <location>
        <begin position="45"/>
        <end position="120"/>
    </location>
</feature>
<gene>
    <name evidence="11" type="ORF">H9660_04680</name>
</gene>
<proteinExistence type="predicted"/>
<comment type="caution">
    <text evidence="11">The sequence shown here is derived from an EMBL/GenBank/DDBJ whole genome shotgun (WGS) entry which is preliminary data.</text>
</comment>
<dbReference type="InterPro" id="IPR007329">
    <property type="entry name" value="FMN-bd"/>
</dbReference>
<organism evidence="11 12">
    <name type="scientific">Clostridium gallinarum</name>
    <dbReference type="NCBI Taxonomy" id="2762246"/>
    <lineage>
        <taxon>Bacteria</taxon>
        <taxon>Bacillati</taxon>
        <taxon>Bacillota</taxon>
        <taxon>Clostridia</taxon>
        <taxon>Eubacteriales</taxon>
        <taxon>Clostridiaceae</taxon>
        <taxon>Clostridium</taxon>
    </lineage>
</organism>
<keyword evidence="9" id="KW-0732">Signal</keyword>
<dbReference type="Pfam" id="PF00890">
    <property type="entry name" value="FAD_binding_2"/>
    <property type="match status" value="1"/>
</dbReference>
<dbReference type="Gene3D" id="3.90.1010.20">
    <property type="match status" value="1"/>
</dbReference>
<evidence type="ECO:0000313" key="11">
    <source>
        <dbReference type="EMBL" id="MBD7914433.1"/>
    </source>
</evidence>
<evidence type="ECO:0000256" key="1">
    <source>
        <dbReference type="ARBA" id="ARBA00001917"/>
    </source>
</evidence>
<keyword evidence="5" id="KW-0285">Flavoprotein</keyword>
<dbReference type="RefSeq" id="WP_191749037.1">
    <property type="nucleotide sequence ID" value="NZ_JACSQZ010000011.1"/>
</dbReference>
<evidence type="ECO:0000259" key="10">
    <source>
        <dbReference type="SMART" id="SM00900"/>
    </source>
</evidence>
<dbReference type="InterPro" id="IPR050315">
    <property type="entry name" value="FAD-oxidoreductase_2"/>
</dbReference>
<dbReference type="EC" id="1.3.99.33" evidence="3"/>
<keyword evidence="6" id="KW-0274">FAD</keyword>
<sequence length="630" mass="66141">MKKNFLRKLISTTLAFALSTSLLIGCESKSNSVAKAGTYTATEKGFGGDVTVNLTISEDGKISSIDVNADSETPTIGGEAAPKLAKTIVDTQSLAIDTVSGATYTSTAVINAVTAALTEAGADIDAFKNNEISKNGENEEVNVDVVVVGAGGSGTAAALAATEAGLNVLIVEKNPSAGGNSKIASGFFAIGTELQKSEGLNLSVDKAVQDLMEFNQYLSNGTIVRKIVENAADTVEWLQGYGVEFYLPETTTQAAHEDDPYKWKTYHKFVDQAQAFENMYTNLENMGAKVVYNTSLDTIMKNSDGVVTGITATKEDGGILTVNANATIICTGGFGANEEKTSAALNSNLFNSLGMPNNGEGIEAIEAIGGFDLDGTPLLHACQFAESTVKQDSAGENLAGFSDTSLTQILNSPLLWVDITGSRFTNEDVVYDTAFWANAAYTVGGKYYIIVDKATLEDFSKGTSLTVSQAGPGAKMDLDDFVKLADQSVEAGTAFKGSTLEELAEATGMNADDLKATVERYNSMVEKGSDTDYGKASSSLAYKVESGDYYAFDVRGVFLGTVGGVKVDDNMQVMTTDFELIPGLYAAGTTAGGYYTGVGYPPYEGLACGFAYTSGRIAGTSAVEYVNSIK</sequence>
<dbReference type="InterPro" id="IPR027477">
    <property type="entry name" value="Succ_DH/fumarate_Rdtase_cat_sf"/>
</dbReference>
<evidence type="ECO:0000256" key="2">
    <source>
        <dbReference type="ARBA" id="ARBA00001974"/>
    </source>
</evidence>
<keyword evidence="7" id="KW-0560">Oxidoreductase</keyword>
<keyword evidence="12" id="KW-1185">Reference proteome</keyword>
<dbReference type="EMBL" id="JACSQZ010000011">
    <property type="protein sequence ID" value="MBD7914433.1"/>
    <property type="molecule type" value="Genomic_DNA"/>
</dbReference>
<dbReference type="Gene3D" id="3.90.700.10">
    <property type="entry name" value="Succinate dehydrogenase/fumarate reductase flavoprotein, catalytic domain"/>
    <property type="match status" value="1"/>
</dbReference>
<dbReference type="SMART" id="SM00900">
    <property type="entry name" value="FMN_bind"/>
    <property type="match status" value="1"/>
</dbReference>
<evidence type="ECO:0000256" key="4">
    <source>
        <dbReference type="ARBA" id="ARBA00015872"/>
    </source>
</evidence>
<dbReference type="SUPFAM" id="SSF51905">
    <property type="entry name" value="FAD/NAD(P)-binding domain"/>
    <property type="match status" value="1"/>
</dbReference>
<reference evidence="11 12" key="1">
    <citation type="submission" date="2020-08" db="EMBL/GenBank/DDBJ databases">
        <title>A Genomic Blueprint of the Chicken Gut Microbiome.</title>
        <authorList>
            <person name="Gilroy R."/>
            <person name="Ravi A."/>
            <person name="Getino M."/>
            <person name="Pursley I."/>
            <person name="Horton D.L."/>
            <person name="Alikhan N.-F."/>
            <person name="Baker D."/>
            <person name="Gharbi K."/>
            <person name="Hall N."/>
            <person name="Watson M."/>
            <person name="Adriaenssens E.M."/>
            <person name="Foster-Nyarko E."/>
            <person name="Jarju S."/>
            <person name="Secka A."/>
            <person name="Antonio M."/>
            <person name="Oren A."/>
            <person name="Chaudhuri R."/>
            <person name="La Ragione R.M."/>
            <person name="Hildebrand F."/>
            <person name="Pallen M.J."/>
        </authorList>
    </citation>
    <scope>NUCLEOTIDE SEQUENCE [LARGE SCALE GENOMIC DNA]</scope>
    <source>
        <strain evidence="11 12">Sa3CUN1</strain>
    </source>
</reference>
<comment type="cofactor">
    <cofactor evidence="1">
        <name>FMN</name>
        <dbReference type="ChEBI" id="CHEBI:58210"/>
    </cofactor>
</comment>
<evidence type="ECO:0000256" key="7">
    <source>
        <dbReference type="ARBA" id="ARBA00023002"/>
    </source>
</evidence>
<accession>A0ABR8Q1X8</accession>
<dbReference type="PANTHER" id="PTHR43400">
    <property type="entry name" value="FUMARATE REDUCTASE"/>
    <property type="match status" value="1"/>
</dbReference>
<dbReference type="Proteomes" id="UP000640335">
    <property type="component" value="Unassembled WGS sequence"/>
</dbReference>
<feature type="chain" id="PRO_5046501146" description="Urocanate reductase" evidence="9">
    <location>
        <begin position="25"/>
        <end position="630"/>
    </location>
</feature>
<dbReference type="PRINTS" id="PR00411">
    <property type="entry name" value="PNDRDTASEI"/>
</dbReference>
<dbReference type="PROSITE" id="PS51257">
    <property type="entry name" value="PROKAR_LIPOPROTEIN"/>
    <property type="match status" value="1"/>
</dbReference>
<evidence type="ECO:0000256" key="9">
    <source>
        <dbReference type="SAM" id="SignalP"/>
    </source>
</evidence>
<dbReference type="InterPro" id="IPR036188">
    <property type="entry name" value="FAD/NAD-bd_sf"/>
</dbReference>
<comment type="cofactor">
    <cofactor evidence="2">
        <name>FAD</name>
        <dbReference type="ChEBI" id="CHEBI:57692"/>
    </cofactor>
</comment>
<feature type="signal peptide" evidence="9">
    <location>
        <begin position="1"/>
        <end position="24"/>
    </location>
</feature>
<evidence type="ECO:0000313" key="12">
    <source>
        <dbReference type="Proteomes" id="UP000640335"/>
    </source>
</evidence>
<dbReference type="Pfam" id="PF04205">
    <property type="entry name" value="FMN_bind"/>
    <property type="match status" value="1"/>
</dbReference>
<protein>
    <recommendedName>
        <fullName evidence="4">Urocanate reductase</fullName>
        <ecNumber evidence="3">1.3.99.33</ecNumber>
    </recommendedName>
</protein>
<dbReference type="Gene3D" id="3.50.50.60">
    <property type="entry name" value="FAD/NAD(P)-binding domain"/>
    <property type="match status" value="1"/>
</dbReference>
<evidence type="ECO:0000256" key="5">
    <source>
        <dbReference type="ARBA" id="ARBA00022630"/>
    </source>
</evidence>
<evidence type="ECO:0000256" key="3">
    <source>
        <dbReference type="ARBA" id="ARBA00013137"/>
    </source>
</evidence>
<evidence type="ECO:0000256" key="8">
    <source>
        <dbReference type="ARBA" id="ARBA00049922"/>
    </source>
</evidence>
<dbReference type="PANTHER" id="PTHR43400:SF10">
    <property type="entry name" value="3-OXOSTEROID 1-DEHYDROGENASE"/>
    <property type="match status" value="1"/>
</dbReference>
<dbReference type="SUPFAM" id="SSF56425">
    <property type="entry name" value="Succinate dehydrogenase/fumarate reductase flavoprotein, catalytic domain"/>
    <property type="match status" value="1"/>
</dbReference>
<evidence type="ECO:0000256" key="6">
    <source>
        <dbReference type="ARBA" id="ARBA00022827"/>
    </source>
</evidence>